<keyword evidence="2" id="KW-1185">Reference proteome</keyword>
<name>A0AAW2GN05_9HYME</name>
<organism evidence="1 2">
    <name type="scientific">Cardiocondyla obscurior</name>
    <dbReference type="NCBI Taxonomy" id="286306"/>
    <lineage>
        <taxon>Eukaryota</taxon>
        <taxon>Metazoa</taxon>
        <taxon>Ecdysozoa</taxon>
        <taxon>Arthropoda</taxon>
        <taxon>Hexapoda</taxon>
        <taxon>Insecta</taxon>
        <taxon>Pterygota</taxon>
        <taxon>Neoptera</taxon>
        <taxon>Endopterygota</taxon>
        <taxon>Hymenoptera</taxon>
        <taxon>Apocrita</taxon>
        <taxon>Aculeata</taxon>
        <taxon>Formicoidea</taxon>
        <taxon>Formicidae</taxon>
        <taxon>Myrmicinae</taxon>
        <taxon>Cardiocondyla</taxon>
    </lineage>
</organism>
<evidence type="ECO:0000313" key="2">
    <source>
        <dbReference type="Proteomes" id="UP001430953"/>
    </source>
</evidence>
<protein>
    <submittedName>
        <fullName evidence="1">Uncharacterized protein</fullName>
    </submittedName>
</protein>
<accession>A0AAW2GN05</accession>
<comment type="caution">
    <text evidence="1">The sequence shown here is derived from an EMBL/GenBank/DDBJ whole genome shotgun (WGS) entry which is preliminary data.</text>
</comment>
<evidence type="ECO:0000313" key="1">
    <source>
        <dbReference type="EMBL" id="KAL0128950.1"/>
    </source>
</evidence>
<dbReference type="Proteomes" id="UP001430953">
    <property type="component" value="Unassembled WGS sequence"/>
</dbReference>
<dbReference type="AlphaFoldDB" id="A0AAW2GN05"/>
<sequence>MTEIQFNYTPSPTGIVLFCRAGEFNNAPINYCKCQSPSPHYDHVTSYAYLYLIECTIRESRRNIRAPSTR</sequence>
<reference evidence="1 2" key="1">
    <citation type="submission" date="2023-03" db="EMBL/GenBank/DDBJ databases">
        <title>High recombination rates correlate with genetic variation in Cardiocondyla obscurior ants.</title>
        <authorList>
            <person name="Errbii M."/>
        </authorList>
    </citation>
    <scope>NUCLEOTIDE SEQUENCE [LARGE SCALE GENOMIC DNA]</scope>
    <source>
        <strain evidence="1">Alpha-2009</strain>
        <tissue evidence="1">Whole body</tissue>
    </source>
</reference>
<gene>
    <name evidence="1" type="ORF">PUN28_003965</name>
</gene>
<proteinExistence type="predicted"/>
<dbReference type="EMBL" id="JADYXP020000003">
    <property type="protein sequence ID" value="KAL0128950.1"/>
    <property type="molecule type" value="Genomic_DNA"/>
</dbReference>